<reference evidence="16 17" key="1">
    <citation type="journal article" date="2016" name="Nat. Commun.">
        <title>Thousands of microbial genomes shed light on interconnected biogeochemical processes in an aquifer system.</title>
        <authorList>
            <person name="Anantharaman K."/>
            <person name="Brown C.T."/>
            <person name="Hug L.A."/>
            <person name="Sharon I."/>
            <person name="Castelle C.J."/>
            <person name="Probst A.J."/>
            <person name="Thomas B.C."/>
            <person name="Singh A."/>
            <person name="Wilkins M.J."/>
            <person name="Karaoz U."/>
            <person name="Brodie E.L."/>
            <person name="Williams K.H."/>
            <person name="Hubbard S.S."/>
            <person name="Banfield J.F."/>
        </authorList>
    </citation>
    <scope>NUCLEOTIDE SEQUENCE [LARGE SCALE GENOMIC DNA]</scope>
</reference>
<evidence type="ECO:0000256" key="8">
    <source>
        <dbReference type="ARBA" id="ARBA00022840"/>
    </source>
</evidence>
<keyword evidence="6 13" id="KW-0547">Nucleotide-binding</keyword>
<dbReference type="InterPro" id="IPR002543">
    <property type="entry name" value="FtsK_dom"/>
</dbReference>
<comment type="caution">
    <text evidence="16">The sequence shown here is derived from an EMBL/GenBank/DDBJ whole genome shotgun (WGS) entry which is preliminary data.</text>
</comment>
<evidence type="ECO:0000313" key="17">
    <source>
        <dbReference type="Proteomes" id="UP000177117"/>
    </source>
</evidence>
<dbReference type="SMART" id="SM00843">
    <property type="entry name" value="Ftsk_gamma"/>
    <property type="match status" value="1"/>
</dbReference>
<evidence type="ECO:0000256" key="12">
    <source>
        <dbReference type="ARBA" id="ARBA00023306"/>
    </source>
</evidence>
<dbReference type="Pfam" id="PF17854">
    <property type="entry name" value="FtsK_alpha"/>
    <property type="match status" value="1"/>
</dbReference>
<evidence type="ECO:0000256" key="13">
    <source>
        <dbReference type="PROSITE-ProRule" id="PRU00289"/>
    </source>
</evidence>
<keyword evidence="9 14" id="KW-1133">Transmembrane helix</keyword>
<keyword evidence="11 14" id="KW-0472">Membrane</keyword>
<dbReference type="InterPro" id="IPR050206">
    <property type="entry name" value="FtsK/SpoIIIE/SftA"/>
</dbReference>
<dbReference type="PANTHER" id="PTHR22683:SF41">
    <property type="entry name" value="DNA TRANSLOCASE FTSK"/>
    <property type="match status" value="1"/>
</dbReference>
<evidence type="ECO:0000256" key="7">
    <source>
        <dbReference type="ARBA" id="ARBA00022829"/>
    </source>
</evidence>
<dbReference type="InterPro" id="IPR041027">
    <property type="entry name" value="FtsK_alpha"/>
</dbReference>
<dbReference type="GO" id="GO:0003677">
    <property type="term" value="F:DNA binding"/>
    <property type="evidence" value="ECO:0007669"/>
    <property type="project" value="UniProtKB-KW"/>
</dbReference>
<dbReference type="SUPFAM" id="SSF46785">
    <property type="entry name" value="Winged helix' DNA-binding domain"/>
    <property type="match status" value="1"/>
</dbReference>
<evidence type="ECO:0000256" key="5">
    <source>
        <dbReference type="ARBA" id="ARBA00022692"/>
    </source>
</evidence>
<dbReference type="InterPro" id="IPR036388">
    <property type="entry name" value="WH-like_DNA-bd_sf"/>
</dbReference>
<evidence type="ECO:0000256" key="9">
    <source>
        <dbReference type="ARBA" id="ARBA00022989"/>
    </source>
</evidence>
<evidence type="ECO:0000256" key="3">
    <source>
        <dbReference type="ARBA" id="ARBA00022475"/>
    </source>
</evidence>
<keyword evidence="8 13" id="KW-0067">ATP-binding</keyword>
<dbReference type="Gene3D" id="3.30.980.40">
    <property type="match status" value="1"/>
</dbReference>
<dbReference type="EMBL" id="MGJD01000033">
    <property type="protein sequence ID" value="OGM99895.1"/>
    <property type="molecule type" value="Genomic_DNA"/>
</dbReference>
<keyword evidence="7" id="KW-0159">Chromosome partition</keyword>
<dbReference type="InterPro" id="IPR025199">
    <property type="entry name" value="FtsK_4TM"/>
</dbReference>
<evidence type="ECO:0000256" key="10">
    <source>
        <dbReference type="ARBA" id="ARBA00023125"/>
    </source>
</evidence>
<evidence type="ECO:0000256" key="4">
    <source>
        <dbReference type="ARBA" id="ARBA00022618"/>
    </source>
</evidence>
<dbReference type="GO" id="GO:0051301">
    <property type="term" value="P:cell division"/>
    <property type="evidence" value="ECO:0007669"/>
    <property type="project" value="UniProtKB-KW"/>
</dbReference>
<dbReference type="InterPro" id="IPR036390">
    <property type="entry name" value="WH_DNA-bd_sf"/>
</dbReference>
<dbReference type="CDD" id="cd01127">
    <property type="entry name" value="TrwB_TraG_TraD_VirD4"/>
    <property type="match status" value="1"/>
</dbReference>
<keyword evidence="3" id="KW-1003">Cell membrane</keyword>
<proteinExistence type="inferred from homology"/>
<evidence type="ECO:0000259" key="15">
    <source>
        <dbReference type="PROSITE" id="PS50901"/>
    </source>
</evidence>
<dbReference type="AlphaFoldDB" id="A0A1F8EIL6"/>
<evidence type="ECO:0000256" key="1">
    <source>
        <dbReference type="ARBA" id="ARBA00004651"/>
    </source>
</evidence>
<gene>
    <name evidence="16" type="ORF">A2650_01990</name>
</gene>
<dbReference type="GO" id="GO:0005524">
    <property type="term" value="F:ATP binding"/>
    <property type="evidence" value="ECO:0007669"/>
    <property type="project" value="UniProtKB-UniRule"/>
</dbReference>
<keyword evidence="10" id="KW-0238">DNA-binding</keyword>
<feature type="transmembrane region" description="Helical" evidence="14">
    <location>
        <begin position="36"/>
        <end position="58"/>
    </location>
</feature>
<dbReference type="Pfam" id="PF01580">
    <property type="entry name" value="FtsK_SpoIIIE"/>
    <property type="match status" value="1"/>
</dbReference>
<feature type="transmembrane region" description="Helical" evidence="14">
    <location>
        <begin position="140"/>
        <end position="167"/>
    </location>
</feature>
<dbReference type="Gene3D" id="3.40.50.300">
    <property type="entry name" value="P-loop containing nucleotide triphosphate hydrolases"/>
    <property type="match status" value="1"/>
</dbReference>
<evidence type="ECO:0000256" key="14">
    <source>
        <dbReference type="SAM" id="Phobius"/>
    </source>
</evidence>
<name>A0A1F8EIL6_9BACT</name>
<sequence length="749" mass="81544">MAIKKLKKKDKIKAKRKLSRDKTPTFDISQETKNSIMGVVSIIIAVLSVLSFLGNAGSAGDLFNSVARALFGWGFFMVPFAFTLLGASFIKSISRRIYWSAIVGTTLFTLAILAIFFIFGEVDFSYRVQQGGYLGVIFGYPLMNLVGFTGAWIILVAALLVALLIALNVPIYRLINKDEEEKLVDNVVVKRGGEVVDTVKEAARASAQPKPQILAKPVKAELTDREFVIKHLKHGKWTLPPLELLHRDQDEAITGDINASANIIKRTLGNFGIDVEMGEVAVGPTVTQFTMRPAVGVKLSKITTLGPDLSLALAAHPIRIEAPIPGKSLVGIEVPNKKASIVGLRDMFEDEEYRKSKYFLPLSIGRDVSGNPIFAGLEKMPHILVAGATGTGKSVSINTLLLSMLYKHSPDVLKFILVDPKRVELTLYNDIPHLITPVITDNKKVLGALKWAVGEMDRRYDTLSRSASKDIFSYNAKVSEKTRSASSGREKDDEEEQQVMPTIVIVIDELADLMASYGRDVEAAIVRLAQMSRAVGIHLVLSTQRPSVEVITGLIKANITSRIAFQVASQVDSRTILDMSGAEKLLGRGDMLFMAGDVAKPRRLQGANVTEKEVKDVVKFLKTQAEELDLGVEEGDLHVDFNAVAAIGGHGFVSEDDADDELYNDAKEVIVAAGKASASLLQRRLKVGYARAARLLDILEEKGVIGPGDGAKPRELYIRPDGTIAQEPINLAVATGVNADSDEAESEEV</sequence>
<dbReference type="PANTHER" id="PTHR22683">
    <property type="entry name" value="SPORULATION PROTEIN RELATED"/>
    <property type="match status" value="1"/>
</dbReference>
<dbReference type="InterPro" id="IPR027417">
    <property type="entry name" value="P-loop_NTPase"/>
</dbReference>
<comment type="similarity">
    <text evidence="2">Belongs to the FtsK/SpoIIIE/SftA family.</text>
</comment>
<organism evidence="16 17">
    <name type="scientific">Candidatus Yanofskybacteria bacterium RIFCSPHIGHO2_01_FULL_41_53</name>
    <dbReference type="NCBI Taxonomy" id="1802663"/>
    <lineage>
        <taxon>Bacteria</taxon>
        <taxon>Candidatus Yanofskyibacteriota</taxon>
    </lineage>
</organism>
<dbReference type="GO" id="GO:0007059">
    <property type="term" value="P:chromosome segregation"/>
    <property type="evidence" value="ECO:0007669"/>
    <property type="project" value="UniProtKB-KW"/>
</dbReference>
<keyword evidence="5 14" id="KW-0812">Transmembrane</keyword>
<evidence type="ECO:0000256" key="6">
    <source>
        <dbReference type="ARBA" id="ARBA00022741"/>
    </source>
</evidence>
<dbReference type="GO" id="GO:0005886">
    <property type="term" value="C:plasma membrane"/>
    <property type="evidence" value="ECO:0007669"/>
    <property type="project" value="UniProtKB-SubCell"/>
</dbReference>
<dbReference type="PROSITE" id="PS50901">
    <property type="entry name" value="FTSK"/>
    <property type="match status" value="1"/>
</dbReference>
<evidence type="ECO:0000256" key="2">
    <source>
        <dbReference type="ARBA" id="ARBA00006474"/>
    </source>
</evidence>
<feature type="domain" description="FtsK" evidence="15">
    <location>
        <begin position="370"/>
        <end position="574"/>
    </location>
</feature>
<feature type="binding site" evidence="13">
    <location>
        <begin position="387"/>
        <end position="394"/>
    </location>
    <ligand>
        <name>ATP</name>
        <dbReference type="ChEBI" id="CHEBI:30616"/>
    </ligand>
</feature>
<feature type="transmembrane region" description="Helical" evidence="14">
    <location>
        <begin position="97"/>
        <end position="120"/>
    </location>
</feature>
<dbReference type="Proteomes" id="UP000177117">
    <property type="component" value="Unassembled WGS sequence"/>
</dbReference>
<dbReference type="Gene3D" id="1.10.10.10">
    <property type="entry name" value="Winged helix-like DNA-binding domain superfamily/Winged helix DNA-binding domain"/>
    <property type="match status" value="1"/>
</dbReference>
<comment type="subcellular location">
    <subcellularLocation>
        <location evidence="1">Cell membrane</location>
        <topology evidence="1">Multi-pass membrane protein</topology>
    </subcellularLocation>
</comment>
<evidence type="ECO:0000256" key="11">
    <source>
        <dbReference type="ARBA" id="ARBA00023136"/>
    </source>
</evidence>
<dbReference type="Pfam" id="PF13491">
    <property type="entry name" value="FtsK_4TM"/>
    <property type="match status" value="1"/>
</dbReference>
<feature type="transmembrane region" description="Helical" evidence="14">
    <location>
        <begin position="70"/>
        <end position="90"/>
    </location>
</feature>
<dbReference type="SUPFAM" id="SSF52540">
    <property type="entry name" value="P-loop containing nucleoside triphosphate hydrolases"/>
    <property type="match status" value="1"/>
</dbReference>
<protein>
    <recommendedName>
        <fullName evidence="15">FtsK domain-containing protein</fullName>
    </recommendedName>
</protein>
<keyword evidence="4" id="KW-0132">Cell division</keyword>
<accession>A0A1F8EIL6</accession>
<dbReference type="InterPro" id="IPR018541">
    <property type="entry name" value="Ftsk_gamma"/>
</dbReference>
<keyword evidence="12" id="KW-0131">Cell cycle</keyword>
<evidence type="ECO:0000313" key="16">
    <source>
        <dbReference type="EMBL" id="OGM99895.1"/>
    </source>
</evidence>
<dbReference type="Pfam" id="PF09397">
    <property type="entry name" value="FtsK_gamma"/>
    <property type="match status" value="1"/>
</dbReference>